<keyword evidence="9" id="KW-0539">Nucleus</keyword>
<feature type="compositionally biased region" description="Pro residues" evidence="12">
    <location>
        <begin position="556"/>
        <end position="575"/>
    </location>
</feature>
<sequence>MTSSPSAYFKTPEGLYKLHYEKTRPLGLPFYSHAKSISQITLARFKEKPAQAGAAPSSSASTSSRVRYAAARPLGVGGGNGGHPPSFVGGNGTSTSANVTSRSSSLAGSNGSHSMLLSNYDDGKGAYLIFNVGDALFFSELNSPDKDPIKLIHFSNSNPICHAFDPEAKDRHDLLIGLHSGDVYSLSLRQQLQDVGKQLVGAQHYNKEGSVSNSRCTSVAWVPKGDGAFVVAHADGNLYVYKKSKDGTVDSSFPVIKDQTQFSVVHAKSSEISPISRWHICQGSINSIAFSADGAYLATVGRDGYLRVFDYSKEQLICGGKSYYGALLCIAWSFDGKYILTGGEDDLVTVWSMEDRKVVAWGEGHNSWVSGVAFDSYWSSPTSDGSEENVMYRFGSVGQDTQLILWDLSKDEIQVPLCHCPPGGSPTFSTGSQSSHWDSACPVGTIRPAPSMRDVPKLSPLIAHRAHLEPLSGLTFTEESVLTACWGGHVKIWMRPGNLESQSNNSEVLVGSGPKGQLLLPVSQSQLHRHPTSPSICMSITEGTSSPADFSDSSPTPTPTPNPTPDTYPTDPSPNPTETTPCPTPKPTQNKKLVFTVWSHFTKLEDGDPNNPQAKCNYCGKIYECQYKKHGTSQLKVHLEEHCKKSAKLRSLQENFGTEIGLKQMSDGSSGGSTLKGYTKYDPDECGRMLAGMVIMDELPFQFVERRGFQEYSNTLELRFNIPSRHTVAKDIKKHYTKERDLLKGQLAGQVVCLATNTWTSVQNFNYMSLTVHFIDCDWKLHKKIIKFCQISDHKGETVGKALEAAVKEWGLARVLTVTVDNASSNDVPLGYLKTYLREANKTVLGGDCLHVKGAIHILNLIVTDGLKEIDDLVARVRMAVRFVRSSPVRLEKFKVVARNAGITSKKGLCFDVPTRWNSTFLMLETAQEYKAAFQLLGAEDIQYVKYFNEHGGLRKPIDDDWEVVATFVDFLRLFYEVTLKLSSSLYPTSNEFCQQICRVKEKLYEMCRGDHFRIREIALTMRVKYDKYWGDLSRVNILLYVAVALDPQVKIDGMVYGLGLTHGKAWAEFIGEMVRETLDKLFDEFTVIKGSNASIPTLTSLPPPKTGAGKKRGLAWGESLSQNPILVRQSTEVDRYLAGDLLPYTSDFDILAWWKINVVKYPILGEIARCILAIPISTVVSESAFNTGGHILDPFQSSLSATTVEVLICMQSWMMGKEIYVSDVLDFKETDEEDGSDQPGSAIHETTSTSVAV</sequence>
<feature type="domain" description="BED-type" evidence="13">
    <location>
        <begin position="592"/>
        <end position="650"/>
    </location>
</feature>
<dbReference type="PANTHER" id="PTHR14107:SF23">
    <property type="entry name" value="WD REPEAT-CONTAINING PROTEIN 20-LIKE"/>
    <property type="match status" value="1"/>
</dbReference>
<feature type="region of interest" description="Disordered" evidence="12">
    <location>
        <begin position="1231"/>
        <end position="1254"/>
    </location>
</feature>
<keyword evidence="8" id="KW-0238">DNA-binding</keyword>
<dbReference type="EMBL" id="CM031837">
    <property type="protein sequence ID" value="KAG6681835.1"/>
    <property type="molecule type" value="Genomic_DNA"/>
</dbReference>
<proteinExistence type="predicted"/>
<keyword evidence="3 11" id="KW-0853">WD repeat</keyword>
<organism evidence="14 15">
    <name type="scientific">Carya illinoinensis</name>
    <name type="common">Pecan</name>
    <dbReference type="NCBI Taxonomy" id="32201"/>
    <lineage>
        <taxon>Eukaryota</taxon>
        <taxon>Viridiplantae</taxon>
        <taxon>Streptophyta</taxon>
        <taxon>Embryophyta</taxon>
        <taxon>Tracheophyta</taxon>
        <taxon>Spermatophyta</taxon>
        <taxon>Magnoliopsida</taxon>
        <taxon>eudicotyledons</taxon>
        <taxon>Gunneridae</taxon>
        <taxon>Pentapetalae</taxon>
        <taxon>rosids</taxon>
        <taxon>fabids</taxon>
        <taxon>Fagales</taxon>
        <taxon>Juglandaceae</taxon>
        <taxon>Carya</taxon>
    </lineage>
</organism>
<feature type="region of interest" description="Disordered" evidence="12">
    <location>
        <begin position="525"/>
        <end position="589"/>
    </location>
</feature>
<dbReference type="PROSITE" id="PS50808">
    <property type="entry name" value="ZF_BED"/>
    <property type="match status" value="1"/>
</dbReference>
<dbReference type="GO" id="GO:0005634">
    <property type="term" value="C:nucleus"/>
    <property type="evidence" value="ECO:0007669"/>
    <property type="project" value="UniProtKB-SubCell"/>
</dbReference>
<dbReference type="EMBL" id="CM031837">
    <property type="protein sequence ID" value="KAG6681837.1"/>
    <property type="molecule type" value="Genomic_DNA"/>
</dbReference>
<evidence type="ECO:0000256" key="8">
    <source>
        <dbReference type="ARBA" id="ARBA00023125"/>
    </source>
</evidence>
<gene>
    <name evidence="14" type="ORF">I3842_13G110000</name>
</gene>
<dbReference type="AlphaFoldDB" id="A0A922DDP9"/>
<evidence type="ECO:0000256" key="9">
    <source>
        <dbReference type="ARBA" id="ARBA00023242"/>
    </source>
</evidence>
<dbReference type="Pfam" id="PF05699">
    <property type="entry name" value="Dimer_Tnp_hAT"/>
    <property type="match status" value="1"/>
</dbReference>
<evidence type="ECO:0000256" key="7">
    <source>
        <dbReference type="ARBA" id="ARBA00022833"/>
    </source>
</evidence>
<keyword evidence="7" id="KW-0862">Zinc</keyword>
<evidence type="ECO:0000256" key="1">
    <source>
        <dbReference type="ARBA" id="ARBA00004123"/>
    </source>
</evidence>
<protein>
    <recommendedName>
        <fullName evidence="13">BED-type domain-containing protein</fullName>
    </recommendedName>
</protein>
<dbReference type="Pfam" id="PF02892">
    <property type="entry name" value="zf-BED"/>
    <property type="match status" value="1"/>
</dbReference>
<dbReference type="PROSITE" id="PS50294">
    <property type="entry name" value="WD_REPEATS_REGION"/>
    <property type="match status" value="1"/>
</dbReference>
<feature type="compositionally biased region" description="Polar residues" evidence="12">
    <location>
        <begin position="1245"/>
        <end position="1254"/>
    </location>
</feature>
<evidence type="ECO:0000256" key="5">
    <source>
        <dbReference type="ARBA" id="ARBA00022737"/>
    </source>
</evidence>
<keyword evidence="5" id="KW-0677">Repeat</keyword>
<keyword evidence="4" id="KW-0479">Metal-binding</keyword>
<evidence type="ECO:0000256" key="3">
    <source>
        <dbReference type="ARBA" id="ARBA00022574"/>
    </source>
</evidence>
<evidence type="ECO:0000256" key="11">
    <source>
        <dbReference type="PROSITE-ProRule" id="PRU00221"/>
    </source>
</evidence>
<name>A0A922DDP9_CARIL</name>
<accession>A0A922DDP9</accession>
<dbReference type="SMART" id="SM00320">
    <property type="entry name" value="WD40"/>
    <property type="match status" value="5"/>
</dbReference>
<evidence type="ECO:0000313" key="14">
    <source>
        <dbReference type="EMBL" id="KAG6681835.1"/>
    </source>
</evidence>
<dbReference type="Proteomes" id="UP000811246">
    <property type="component" value="Chromosome 13"/>
</dbReference>
<dbReference type="SMART" id="SM00614">
    <property type="entry name" value="ZnF_BED"/>
    <property type="match status" value="1"/>
</dbReference>
<evidence type="ECO:0000256" key="10">
    <source>
        <dbReference type="PROSITE-ProRule" id="PRU00027"/>
    </source>
</evidence>
<dbReference type="EMBL" id="CM031837">
    <property type="protein sequence ID" value="KAG6681834.1"/>
    <property type="molecule type" value="Genomic_DNA"/>
</dbReference>
<dbReference type="InterPro" id="IPR025525">
    <property type="entry name" value="hAT-like_transposase_RNase-H"/>
</dbReference>
<evidence type="ECO:0000256" key="6">
    <source>
        <dbReference type="ARBA" id="ARBA00022771"/>
    </source>
</evidence>
<feature type="repeat" description="WD" evidence="11">
    <location>
        <begin position="320"/>
        <end position="361"/>
    </location>
</feature>
<evidence type="ECO:0000256" key="4">
    <source>
        <dbReference type="ARBA" id="ARBA00022723"/>
    </source>
</evidence>
<dbReference type="InterPro" id="IPR051362">
    <property type="entry name" value="WD_repeat_creC_regulators"/>
</dbReference>
<evidence type="ECO:0000256" key="2">
    <source>
        <dbReference type="ARBA" id="ARBA00011738"/>
    </source>
</evidence>
<comment type="subcellular location">
    <subcellularLocation>
        <location evidence="1">Nucleus</location>
    </subcellularLocation>
</comment>
<feature type="compositionally biased region" description="Low complexity" evidence="12">
    <location>
        <begin position="83"/>
        <end position="108"/>
    </location>
</feature>
<feature type="region of interest" description="Disordered" evidence="12">
    <location>
        <begin position="72"/>
        <end position="108"/>
    </location>
</feature>
<evidence type="ECO:0000259" key="13">
    <source>
        <dbReference type="PROSITE" id="PS50808"/>
    </source>
</evidence>
<dbReference type="GO" id="GO:0008270">
    <property type="term" value="F:zinc ion binding"/>
    <property type="evidence" value="ECO:0007669"/>
    <property type="project" value="UniProtKB-KW"/>
</dbReference>
<dbReference type="PROSITE" id="PS50082">
    <property type="entry name" value="WD_REPEATS_2"/>
    <property type="match status" value="1"/>
</dbReference>
<dbReference type="GO" id="GO:0046983">
    <property type="term" value="F:protein dimerization activity"/>
    <property type="evidence" value="ECO:0007669"/>
    <property type="project" value="InterPro"/>
</dbReference>
<dbReference type="InterPro" id="IPR008906">
    <property type="entry name" value="HATC_C_dom"/>
</dbReference>
<evidence type="ECO:0000256" key="12">
    <source>
        <dbReference type="SAM" id="MobiDB-lite"/>
    </source>
</evidence>
<dbReference type="InterPro" id="IPR001680">
    <property type="entry name" value="WD40_rpt"/>
</dbReference>
<dbReference type="GO" id="GO:0003677">
    <property type="term" value="F:DNA binding"/>
    <property type="evidence" value="ECO:0007669"/>
    <property type="project" value="UniProtKB-KW"/>
</dbReference>
<dbReference type="InterPro" id="IPR003656">
    <property type="entry name" value="Znf_BED"/>
</dbReference>
<feature type="compositionally biased region" description="Polar residues" evidence="12">
    <location>
        <begin position="525"/>
        <end position="543"/>
    </location>
</feature>
<keyword evidence="6 10" id="KW-0863">Zinc-finger</keyword>
<reference evidence="14" key="1">
    <citation type="submission" date="2021-01" db="EMBL/GenBank/DDBJ databases">
        <authorList>
            <person name="Lovell J.T."/>
            <person name="Bentley N."/>
            <person name="Bhattarai G."/>
            <person name="Jenkins J.W."/>
            <person name="Sreedasyam A."/>
            <person name="Alarcon Y."/>
            <person name="Bock C."/>
            <person name="Boston L."/>
            <person name="Carlson J."/>
            <person name="Cervantes K."/>
            <person name="Clermont K."/>
            <person name="Krom N."/>
            <person name="Kubenka K."/>
            <person name="Mamidi S."/>
            <person name="Mattison C."/>
            <person name="Monteros M."/>
            <person name="Pisani C."/>
            <person name="Plott C."/>
            <person name="Rajasekar S."/>
            <person name="Rhein H.S."/>
            <person name="Rohla C."/>
            <person name="Song M."/>
            <person name="Hilaire R.S."/>
            <person name="Shu S."/>
            <person name="Wells L."/>
            <person name="Wang X."/>
            <person name="Webber J."/>
            <person name="Heerema R.J."/>
            <person name="Klein P."/>
            <person name="Conner P."/>
            <person name="Grauke L."/>
            <person name="Grimwood J."/>
            <person name="Schmutz J."/>
            <person name="Randall J.J."/>
        </authorList>
    </citation>
    <scope>NUCLEOTIDE SEQUENCE</scope>
    <source>
        <tissue evidence="14">Leaf</tissue>
    </source>
</reference>
<dbReference type="Pfam" id="PF14372">
    <property type="entry name" value="hAT-like_RNase-H"/>
    <property type="match status" value="1"/>
</dbReference>
<comment type="subunit">
    <text evidence="2">Homodimer.</text>
</comment>
<dbReference type="Pfam" id="PF00400">
    <property type="entry name" value="WD40"/>
    <property type="match status" value="2"/>
</dbReference>
<feature type="compositionally biased region" description="Low complexity" evidence="12">
    <location>
        <begin position="544"/>
        <end position="555"/>
    </location>
</feature>
<dbReference type="PANTHER" id="PTHR14107">
    <property type="entry name" value="WD REPEAT PROTEIN"/>
    <property type="match status" value="1"/>
</dbReference>
<evidence type="ECO:0000313" key="15">
    <source>
        <dbReference type="Proteomes" id="UP000811246"/>
    </source>
</evidence>
<comment type="caution">
    <text evidence="14">The sequence shown here is derived from an EMBL/GenBank/DDBJ whole genome shotgun (WGS) entry which is preliminary data.</text>
</comment>